<dbReference type="STRING" id="469371.Tbis_2178"/>
<dbReference type="AlphaFoldDB" id="D6Y314"/>
<organism evidence="1 2">
    <name type="scientific">Thermobispora bispora (strain ATCC 19993 / DSM 43833 / CBS 139.67 / JCM 10125 / KCTC 9307 / NBRC 14880 / R51)</name>
    <dbReference type="NCBI Taxonomy" id="469371"/>
    <lineage>
        <taxon>Bacteria</taxon>
        <taxon>Bacillati</taxon>
        <taxon>Actinomycetota</taxon>
        <taxon>Actinomycetes</taxon>
        <taxon>Streptosporangiales</taxon>
        <taxon>Streptosporangiaceae</taxon>
        <taxon>Thermobispora</taxon>
    </lineage>
</organism>
<keyword evidence="2" id="KW-1185">Reference proteome</keyword>
<dbReference type="RefSeq" id="WP_013132422.1">
    <property type="nucleotide sequence ID" value="NC_014165.1"/>
</dbReference>
<protein>
    <submittedName>
        <fullName evidence="1">Uncharacterized protein</fullName>
    </submittedName>
</protein>
<sequence>MAFPIDPLDVAVELLIDGAWVDITTDVLVRDGITINRGRRDEGVQTDPSKCSLSINNVSGKYSPRNPNSPYFQKIGRNTQIRIKVDGVVRFHGEVSSWPPKWDVSGNDVWTPIEPSGILRRLGQGATVLRSTLYRGLTYPEATDPPVAYWPCEDAKGSTSLASAAGGQPMRIKGDPTLAEFSDFIASGPIPLLSDSEWTGTVPTYSMTSQTQVRFLLHVPSTGSANGQTICRIRTTGTAKLWHLNYGSGGALQLQAFAGDGGGGVMDTGMVTFNVDGKLLRVSIELEQNGANIDCAVATLEAGKNTGLVYLSSVSGQTVGQVTQLIISPEGGIGDVAIGHLSVQNAITDLFDLSGQLTGWVGETAGRRIERLCREEGIPFTSAGDLDDTEPMGPQRSTTLLELLSDAALSDDGILYEPRENFGLAYRTRSGMYNQVATAALNYAAGHLSPPLEPVDDDQGVINDVTASRYDGSSARYTKDTGALSVADPPDGVGRYDESITVSVRDDSRLPDHASWRVHVGTVDEARYPQITVNLANSAIVADPDLKTGLVSMDIGDRLTIDNPPPWLPPDQISQLSLGFTETLEPFVWQIDVNCVPESPYQVAVYSSDRYGTEYSTLSSSMSVNATSMSVSTSVGPLWTTALGDFPLDVMVGGERMRVTRITGTSSPQTFTVTRSINGIKKSHSPGEPVTLFKPAIRAL</sequence>
<dbReference type="EMBL" id="CP001874">
    <property type="protein sequence ID" value="ADG88889.1"/>
    <property type="molecule type" value="Genomic_DNA"/>
</dbReference>
<gene>
    <name evidence="1" type="ordered locus">Tbis_2178</name>
</gene>
<name>D6Y314_THEBD</name>
<dbReference type="Proteomes" id="UP000006640">
    <property type="component" value="Chromosome"/>
</dbReference>
<proteinExistence type="predicted"/>
<dbReference type="KEGG" id="tbi:Tbis_2178"/>
<dbReference type="eggNOG" id="ENOG5033R41">
    <property type="taxonomic scope" value="Bacteria"/>
</dbReference>
<dbReference type="OrthoDB" id="3304698at2"/>
<reference evidence="1 2" key="1">
    <citation type="submission" date="2010-01" db="EMBL/GenBank/DDBJ databases">
        <title>The complete genome of Thermobispora bispora DSM 43833.</title>
        <authorList>
            <consortium name="US DOE Joint Genome Institute (JGI-PGF)"/>
            <person name="Lucas S."/>
            <person name="Copeland A."/>
            <person name="Lapidus A."/>
            <person name="Glavina del Rio T."/>
            <person name="Dalin E."/>
            <person name="Tice H."/>
            <person name="Bruce D."/>
            <person name="Goodwin L."/>
            <person name="Pitluck S."/>
            <person name="Kyrpides N."/>
            <person name="Mavromatis K."/>
            <person name="Ivanova N."/>
            <person name="Mikhailova N."/>
            <person name="Chertkov O."/>
            <person name="Brettin T."/>
            <person name="Detter J.C."/>
            <person name="Han C."/>
            <person name="Larimer F."/>
            <person name="Land M."/>
            <person name="Hauser L."/>
            <person name="Markowitz V."/>
            <person name="Cheng J.-F."/>
            <person name="Hugenholtz P."/>
            <person name="Woyke T."/>
            <person name="Wu D."/>
            <person name="Jando M."/>
            <person name="Schneider S."/>
            <person name="Klenk H.-P."/>
            <person name="Eisen J.A."/>
        </authorList>
    </citation>
    <scope>NUCLEOTIDE SEQUENCE [LARGE SCALE GENOMIC DNA]</scope>
    <source>
        <strain evidence="2">ATCC 19993 / DSM 43833 / CBS 139.67 / JCM 10125 / KCTC 9307 / NBRC 14880 / R51</strain>
    </source>
</reference>
<evidence type="ECO:0000313" key="2">
    <source>
        <dbReference type="Proteomes" id="UP000006640"/>
    </source>
</evidence>
<evidence type="ECO:0000313" key="1">
    <source>
        <dbReference type="EMBL" id="ADG88889.1"/>
    </source>
</evidence>
<dbReference type="HOGENOM" id="CLU_009062_0_0_11"/>
<accession>D6Y314</accession>